<gene>
    <name evidence="1" type="ORF">EVA_19687</name>
</gene>
<protein>
    <submittedName>
        <fullName evidence="1">Uncharacterized protein</fullName>
    </submittedName>
</protein>
<sequence length="176" mass="19157">MVGHPSLVVARVLSQQGEFTRFEIETVRVEDFGVAAVHTDEHKTGLFLQVVNKAGAHPGKVGIGAKFGAVGTDAKELVVFIARRVFHEEQTVVVSPHISRHTSLRFAGDAYGGFVGGLNRANKDIEAVGIGGHIRKVSAIGRKLITSAFGITEEVFQRNLSLHERKYKWVNGCNNL</sequence>
<dbReference type="AlphaFoldDB" id="J9FXX5"/>
<organism evidence="1">
    <name type="scientific">gut metagenome</name>
    <dbReference type="NCBI Taxonomy" id="749906"/>
    <lineage>
        <taxon>unclassified sequences</taxon>
        <taxon>metagenomes</taxon>
        <taxon>organismal metagenomes</taxon>
    </lineage>
</organism>
<name>J9FXX5_9ZZZZ</name>
<reference evidence="1" key="1">
    <citation type="journal article" date="2012" name="PLoS ONE">
        <title>Gene sets for utilization of primary and secondary nutrition supplies in the distal gut of endangered iberian lynx.</title>
        <authorList>
            <person name="Alcaide M."/>
            <person name="Messina E."/>
            <person name="Richter M."/>
            <person name="Bargiela R."/>
            <person name="Peplies J."/>
            <person name="Huws S.A."/>
            <person name="Newbold C.J."/>
            <person name="Golyshin P.N."/>
            <person name="Simon M.A."/>
            <person name="Lopez G."/>
            <person name="Yakimov M.M."/>
            <person name="Ferrer M."/>
        </authorList>
    </citation>
    <scope>NUCLEOTIDE SEQUENCE</scope>
</reference>
<dbReference type="EMBL" id="AMCI01007694">
    <property type="protein sequence ID" value="EJW92204.1"/>
    <property type="molecule type" value="Genomic_DNA"/>
</dbReference>
<accession>J9FXX5</accession>
<proteinExistence type="predicted"/>
<comment type="caution">
    <text evidence="1">The sequence shown here is derived from an EMBL/GenBank/DDBJ whole genome shotgun (WGS) entry which is preliminary data.</text>
</comment>
<evidence type="ECO:0000313" key="1">
    <source>
        <dbReference type="EMBL" id="EJW92204.1"/>
    </source>
</evidence>